<protein>
    <submittedName>
        <fullName evidence="2">GNAT family N-acetyltransferase</fullName>
        <ecNumber evidence="2">2.3.-.-</ecNumber>
    </submittedName>
</protein>
<keyword evidence="2" id="KW-0012">Acyltransferase</keyword>
<organism evidence="2 3">
    <name type="scientific">Paraherbaspirillum soli</name>
    <dbReference type="NCBI Taxonomy" id="631222"/>
    <lineage>
        <taxon>Bacteria</taxon>
        <taxon>Pseudomonadati</taxon>
        <taxon>Pseudomonadota</taxon>
        <taxon>Betaproteobacteria</taxon>
        <taxon>Burkholderiales</taxon>
        <taxon>Oxalobacteraceae</taxon>
        <taxon>Paraherbaspirillum</taxon>
    </lineage>
</organism>
<dbReference type="GO" id="GO:0016746">
    <property type="term" value="F:acyltransferase activity"/>
    <property type="evidence" value="ECO:0007669"/>
    <property type="project" value="UniProtKB-KW"/>
</dbReference>
<dbReference type="PANTHER" id="PTHR43792">
    <property type="entry name" value="GNAT FAMILY, PUTATIVE (AFU_ORTHOLOGUE AFUA_3G00765)-RELATED-RELATED"/>
    <property type="match status" value="1"/>
</dbReference>
<dbReference type="InterPro" id="IPR051531">
    <property type="entry name" value="N-acetyltransferase"/>
</dbReference>
<evidence type="ECO:0000259" key="1">
    <source>
        <dbReference type="PROSITE" id="PS51186"/>
    </source>
</evidence>
<proteinExistence type="predicted"/>
<dbReference type="InterPro" id="IPR000182">
    <property type="entry name" value="GNAT_dom"/>
</dbReference>
<dbReference type="RefSeq" id="WP_378999062.1">
    <property type="nucleotide sequence ID" value="NZ_JBHSMT010000028.1"/>
</dbReference>
<dbReference type="InterPro" id="IPR016181">
    <property type="entry name" value="Acyl_CoA_acyltransferase"/>
</dbReference>
<evidence type="ECO:0000313" key="2">
    <source>
        <dbReference type="EMBL" id="MFC5475611.1"/>
    </source>
</evidence>
<reference evidence="3" key="1">
    <citation type="journal article" date="2019" name="Int. J. Syst. Evol. Microbiol.">
        <title>The Global Catalogue of Microorganisms (GCM) 10K type strain sequencing project: providing services to taxonomists for standard genome sequencing and annotation.</title>
        <authorList>
            <consortium name="The Broad Institute Genomics Platform"/>
            <consortium name="The Broad Institute Genome Sequencing Center for Infectious Disease"/>
            <person name="Wu L."/>
            <person name="Ma J."/>
        </authorList>
    </citation>
    <scope>NUCLEOTIDE SEQUENCE [LARGE SCALE GENOMIC DNA]</scope>
    <source>
        <strain evidence="3">JCM 17066</strain>
    </source>
</reference>
<evidence type="ECO:0000313" key="3">
    <source>
        <dbReference type="Proteomes" id="UP001596045"/>
    </source>
</evidence>
<sequence length="184" mass="20357">MAPIFPRSTARITLRRLTVSDLVDFQAYRQCEELSRYQGWVPQSDSEASAFLNDMGSVELFQPGIWGQIGIADGNSDKLIGDIGICISGDGQSADIGFTLSNAYHGKGLASEAVREAISMLFETSNIHRVIGITDSRNISSIQLLERVGMKLTSTDRAMFRGQECNEHTYIVERPLGLVNQRNR</sequence>
<dbReference type="PROSITE" id="PS51186">
    <property type="entry name" value="GNAT"/>
    <property type="match status" value="1"/>
</dbReference>
<feature type="domain" description="N-acetyltransferase" evidence="1">
    <location>
        <begin position="12"/>
        <end position="177"/>
    </location>
</feature>
<dbReference type="EMBL" id="JBHSMT010000028">
    <property type="protein sequence ID" value="MFC5475611.1"/>
    <property type="molecule type" value="Genomic_DNA"/>
</dbReference>
<keyword evidence="2" id="KW-0808">Transferase</keyword>
<name>A0ABW0MF72_9BURK</name>
<dbReference type="PANTHER" id="PTHR43792:SF1">
    <property type="entry name" value="N-ACETYLTRANSFERASE DOMAIN-CONTAINING PROTEIN"/>
    <property type="match status" value="1"/>
</dbReference>
<keyword evidence="3" id="KW-1185">Reference proteome</keyword>
<comment type="caution">
    <text evidence="2">The sequence shown here is derived from an EMBL/GenBank/DDBJ whole genome shotgun (WGS) entry which is preliminary data.</text>
</comment>
<dbReference type="SUPFAM" id="SSF55729">
    <property type="entry name" value="Acyl-CoA N-acyltransferases (Nat)"/>
    <property type="match status" value="1"/>
</dbReference>
<accession>A0ABW0MF72</accession>
<dbReference type="Proteomes" id="UP001596045">
    <property type="component" value="Unassembled WGS sequence"/>
</dbReference>
<dbReference type="Gene3D" id="3.40.630.30">
    <property type="match status" value="1"/>
</dbReference>
<dbReference type="EC" id="2.3.-.-" evidence="2"/>
<gene>
    <name evidence="2" type="ORF">ACFPM8_16745</name>
</gene>
<dbReference type="Pfam" id="PF13302">
    <property type="entry name" value="Acetyltransf_3"/>
    <property type="match status" value="1"/>
</dbReference>